<organism evidence="1 2">
    <name type="scientific">Mauremys mutica</name>
    <name type="common">yellowpond turtle</name>
    <dbReference type="NCBI Taxonomy" id="74926"/>
    <lineage>
        <taxon>Eukaryota</taxon>
        <taxon>Metazoa</taxon>
        <taxon>Chordata</taxon>
        <taxon>Craniata</taxon>
        <taxon>Vertebrata</taxon>
        <taxon>Euteleostomi</taxon>
        <taxon>Archelosauria</taxon>
        <taxon>Testudinata</taxon>
        <taxon>Testudines</taxon>
        <taxon>Cryptodira</taxon>
        <taxon>Durocryptodira</taxon>
        <taxon>Testudinoidea</taxon>
        <taxon>Geoemydidae</taxon>
        <taxon>Geoemydinae</taxon>
        <taxon>Mauremys</taxon>
    </lineage>
</organism>
<sequence>NTGGPWTYDTTVPYNCIVSRNVGTWNSNLLHCGTKRHKLETYSSFLLLMTGFLLDPVYKIPKVENNPSSSAL</sequence>
<dbReference type="Proteomes" id="UP000827986">
    <property type="component" value="Unassembled WGS sequence"/>
</dbReference>
<name>A0A9D4BBH9_9SAUR</name>
<evidence type="ECO:0000313" key="1">
    <source>
        <dbReference type="EMBL" id="KAH1187650.1"/>
    </source>
</evidence>
<feature type="non-terminal residue" evidence="1">
    <location>
        <position position="1"/>
    </location>
</feature>
<dbReference type="AlphaFoldDB" id="A0A9D4BBH9"/>
<comment type="caution">
    <text evidence="1">The sequence shown here is derived from an EMBL/GenBank/DDBJ whole genome shotgun (WGS) entry which is preliminary data.</text>
</comment>
<dbReference type="EMBL" id="JAHDVG010000463">
    <property type="protein sequence ID" value="KAH1187650.1"/>
    <property type="molecule type" value="Genomic_DNA"/>
</dbReference>
<gene>
    <name evidence="1" type="ORF">KIL84_020399</name>
</gene>
<proteinExistence type="predicted"/>
<keyword evidence="2" id="KW-1185">Reference proteome</keyword>
<protein>
    <submittedName>
        <fullName evidence="1">Uncharacterized protein</fullName>
    </submittedName>
</protein>
<reference evidence="1" key="1">
    <citation type="submission" date="2021-09" db="EMBL/GenBank/DDBJ databases">
        <title>The genome of Mauremys mutica provides insights into the evolution of semi-aquatic lifestyle.</title>
        <authorList>
            <person name="Gong S."/>
            <person name="Gao Y."/>
        </authorList>
    </citation>
    <scope>NUCLEOTIDE SEQUENCE</scope>
    <source>
        <strain evidence="1">MM-2020</strain>
        <tissue evidence="1">Muscle</tissue>
    </source>
</reference>
<feature type="non-terminal residue" evidence="1">
    <location>
        <position position="72"/>
    </location>
</feature>
<evidence type="ECO:0000313" key="2">
    <source>
        <dbReference type="Proteomes" id="UP000827986"/>
    </source>
</evidence>
<accession>A0A9D4BBH9</accession>